<evidence type="ECO:0000313" key="2">
    <source>
        <dbReference type="EMBL" id="QNM02430.1"/>
    </source>
</evidence>
<dbReference type="SUPFAM" id="SSF53850">
    <property type="entry name" value="Periplasmic binding protein-like II"/>
    <property type="match status" value="1"/>
</dbReference>
<dbReference type="PANTHER" id="PTHR43649">
    <property type="entry name" value="ARABINOSE-BINDING PROTEIN-RELATED"/>
    <property type="match status" value="1"/>
</dbReference>
<reference evidence="2 3" key="1">
    <citation type="submission" date="2020-08" db="EMBL/GenBank/DDBJ databases">
        <authorList>
            <person name="Liu C."/>
            <person name="Sun Q."/>
        </authorList>
    </citation>
    <scope>NUCLEOTIDE SEQUENCE [LARGE SCALE GENOMIC DNA]</scope>
    <source>
        <strain evidence="2 3">NSJ-8</strain>
    </source>
</reference>
<accession>A0A7G9FV48</accession>
<protein>
    <submittedName>
        <fullName evidence="2">Extracellular solute-binding protein</fullName>
    </submittedName>
</protein>
<evidence type="ECO:0000256" key="1">
    <source>
        <dbReference type="SAM" id="SignalP"/>
    </source>
</evidence>
<sequence length="447" mass="48201">MKKKLAVILMSSILAVSSLVGCGSSSASESGTENANTSAAEANTSSDAKTITVWAWDDNFNVAVMKKAAEVYKKTNPDANINVDVVSLSKEDVYVKLQTALAGGGSGLPDIVLLEDYVSGKYLNTFPGSFADLTDSFDYSQFLDFKVDAVTVDGKTYAVPFDTGATALYYREDILEQAGYKEEDMQDLTWDEFIKIGKDVTEKTGTPMIVEIANNKTTLVRAMMQSCGLWYYDQNGDINITNNEALKAAFETISEMKEAGILYEAESTEGRAAALNNGQVASVVNAPWFISSIKQAEDQSGLWRAVRIPRFANISSSVNASNVGGSSWYVLEGSANKDEAIKFLQGVWQGNTDFYDTILLDQGAMGSYIPAYSTAAYDAEDEFFGGEKINALFAEILPDVIPVNFGGYVAEANDAITTALADLFAGKTDIDGALAEADAQLRNQLGR</sequence>
<feature type="chain" id="PRO_5028953626" evidence="1">
    <location>
        <begin position="28"/>
        <end position="447"/>
    </location>
</feature>
<dbReference type="InterPro" id="IPR050490">
    <property type="entry name" value="Bact_solute-bd_prot1"/>
</dbReference>
<dbReference type="KEGG" id="ssun:H9Q77_15500"/>
<dbReference type="Proteomes" id="UP000515981">
    <property type="component" value="Chromosome"/>
</dbReference>
<organism evidence="2 3">
    <name type="scientific">Simiaoa sunii</name>
    <dbReference type="NCBI Taxonomy" id="2763672"/>
    <lineage>
        <taxon>Bacteria</taxon>
        <taxon>Bacillati</taxon>
        <taxon>Bacillota</taxon>
        <taxon>Clostridia</taxon>
        <taxon>Lachnospirales</taxon>
        <taxon>Lachnospiraceae</taxon>
        <taxon>Simiaoa</taxon>
    </lineage>
</organism>
<dbReference type="AlphaFoldDB" id="A0A7G9FV48"/>
<dbReference type="InterPro" id="IPR006059">
    <property type="entry name" value="SBP"/>
</dbReference>
<name>A0A7G9FV48_9FIRM</name>
<keyword evidence="3" id="KW-1185">Reference proteome</keyword>
<gene>
    <name evidence="2" type="ORF">H9Q77_15500</name>
</gene>
<dbReference type="EMBL" id="CP060633">
    <property type="protein sequence ID" value="QNM02430.1"/>
    <property type="molecule type" value="Genomic_DNA"/>
</dbReference>
<evidence type="ECO:0000313" key="3">
    <source>
        <dbReference type="Proteomes" id="UP000515981"/>
    </source>
</evidence>
<dbReference type="RefSeq" id="WP_249326152.1">
    <property type="nucleotide sequence ID" value="NZ_CP060633.1"/>
</dbReference>
<feature type="signal peptide" evidence="1">
    <location>
        <begin position="1"/>
        <end position="27"/>
    </location>
</feature>
<dbReference type="Pfam" id="PF13416">
    <property type="entry name" value="SBP_bac_8"/>
    <property type="match status" value="1"/>
</dbReference>
<dbReference type="PROSITE" id="PS51257">
    <property type="entry name" value="PROKAR_LIPOPROTEIN"/>
    <property type="match status" value="1"/>
</dbReference>
<dbReference type="Gene3D" id="3.40.190.10">
    <property type="entry name" value="Periplasmic binding protein-like II"/>
    <property type="match status" value="1"/>
</dbReference>
<keyword evidence="1" id="KW-0732">Signal</keyword>
<proteinExistence type="predicted"/>
<dbReference type="PANTHER" id="PTHR43649:SF32">
    <property type="entry name" value="SUGAR BINDING SECRETED PROTEIN"/>
    <property type="match status" value="1"/>
</dbReference>